<keyword evidence="12" id="KW-0472">Membrane</keyword>
<dbReference type="AlphaFoldDB" id="A0AAD4BIT1"/>
<dbReference type="PANTHER" id="PTHR24305:SF166">
    <property type="entry name" value="CYTOCHROME P450 12A4, MITOCHONDRIAL-RELATED"/>
    <property type="match status" value="1"/>
</dbReference>
<dbReference type="Proteomes" id="UP001194468">
    <property type="component" value="Unassembled WGS sequence"/>
</dbReference>
<dbReference type="InterPro" id="IPR036396">
    <property type="entry name" value="Cyt_P450_sf"/>
</dbReference>
<gene>
    <name evidence="14" type="ORF">L210DRAFT_3559883</name>
</gene>
<organism evidence="14 15">
    <name type="scientific">Boletus edulis BED1</name>
    <dbReference type="NCBI Taxonomy" id="1328754"/>
    <lineage>
        <taxon>Eukaryota</taxon>
        <taxon>Fungi</taxon>
        <taxon>Dikarya</taxon>
        <taxon>Basidiomycota</taxon>
        <taxon>Agaricomycotina</taxon>
        <taxon>Agaricomycetes</taxon>
        <taxon>Agaricomycetidae</taxon>
        <taxon>Boletales</taxon>
        <taxon>Boletineae</taxon>
        <taxon>Boletaceae</taxon>
        <taxon>Boletoideae</taxon>
        <taxon>Boletus</taxon>
    </lineage>
</organism>
<comment type="caution">
    <text evidence="14">The sequence shown here is derived from an EMBL/GenBank/DDBJ whole genome shotgun (WGS) entry which is preliminary data.</text>
</comment>
<dbReference type="InterPro" id="IPR001128">
    <property type="entry name" value="Cyt_P450"/>
</dbReference>
<dbReference type="PANTHER" id="PTHR24305">
    <property type="entry name" value="CYTOCHROME P450"/>
    <property type="match status" value="1"/>
</dbReference>
<evidence type="ECO:0000256" key="5">
    <source>
        <dbReference type="ARBA" id="ARBA00022617"/>
    </source>
</evidence>
<comment type="pathway">
    <text evidence="3">Secondary metabolite biosynthesis; terpenoid biosynthesis.</text>
</comment>
<evidence type="ECO:0000256" key="8">
    <source>
        <dbReference type="ARBA" id="ARBA00022989"/>
    </source>
</evidence>
<feature type="binding site" description="axial binding residue" evidence="13">
    <location>
        <position position="563"/>
    </location>
    <ligand>
        <name>heme</name>
        <dbReference type="ChEBI" id="CHEBI:30413"/>
    </ligand>
    <ligandPart>
        <name>Fe</name>
        <dbReference type="ChEBI" id="CHEBI:18248"/>
    </ligandPart>
</feature>
<keyword evidence="5 13" id="KW-0349">Heme</keyword>
<dbReference type="PRINTS" id="PR00385">
    <property type="entry name" value="P450"/>
</dbReference>
<keyword evidence="10 13" id="KW-0408">Iron</keyword>
<dbReference type="Gene3D" id="1.10.630.10">
    <property type="entry name" value="Cytochrome P450"/>
    <property type="match status" value="1"/>
</dbReference>
<dbReference type="GO" id="GO:0020037">
    <property type="term" value="F:heme binding"/>
    <property type="evidence" value="ECO:0007669"/>
    <property type="project" value="InterPro"/>
</dbReference>
<dbReference type="GO" id="GO:0016705">
    <property type="term" value="F:oxidoreductase activity, acting on paired donors, with incorporation or reduction of molecular oxygen"/>
    <property type="evidence" value="ECO:0007669"/>
    <property type="project" value="InterPro"/>
</dbReference>
<name>A0AAD4BIT1_BOLED</name>
<comment type="cofactor">
    <cofactor evidence="1 13">
        <name>heme</name>
        <dbReference type="ChEBI" id="CHEBI:30413"/>
    </cofactor>
</comment>
<keyword evidence="6" id="KW-0812">Transmembrane</keyword>
<reference evidence="14" key="1">
    <citation type="submission" date="2019-10" db="EMBL/GenBank/DDBJ databases">
        <authorList>
            <consortium name="DOE Joint Genome Institute"/>
            <person name="Kuo A."/>
            <person name="Miyauchi S."/>
            <person name="Kiss E."/>
            <person name="Drula E."/>
            <person name="Kohler A."/>
            <person name="Sanchez-Garcia M."/>
            <person name="Andreopoulos B."/>
            <person name="Barry K.W."/>
            <person name="Bonito G."/>
            <person name="Buee M."/>
            <person name="Carver A."/>
            <person name="Chen C."/>
            <person name="Cichocki N."/>
            <person name="Clum A."/>
            <person name="Culley D."/>
            <person name="Crous P.W."/>
            <person name="Fauchery L."/>
            <person name="Girlanda M."/>
            <person name="Hayes R."/>
            <person name="Keri Z."/>
            <person name="LaButti K."/>
            <person name="Lipzen A."/>
            <person name="Lombard V."/>
            <person name="Magnuson J."/>
            <person name="Maillard F."/>
            <person name="Morin E."/>
            <person name="Murat C."/>
            <person name="Nolan M."/>
            <person name="Ohm R."/>
            <person name="Pangilinan J."/>
            <person name="Pereira M."/>
            <person name="Perotto S."/>
            <person name="Peter M."/>
            <person name="Riley R."/>
            <person name="Sitrit Y."/>
            <person name="Stielow B."/>
            <person name="Szollosi G."/>
            <person name="Zifcakova L."/>
            <person name="Stursova M."/>
            <person name="Spatafora J.W."/>
            <person name="Tedersoo L."/>
            <person name="Vaario L.-M."/>
            <person name="Yamada A."/>
            <person name="Yan M."/>
            <person name="Wang P."/>
            <person name="Xu J."/>
            <person name="Bruns T."/>
            <person name="Baldrian P."/>
            <person name="Vilgalys R."/>
            <person name="Henrissat B."/>
            <person name="Grigoriev I.V."/>
            <person name="Hibbett D."/>
            <person name="Nagy L.G."/>
            <person name="Martin F.M."/>
        </authorList>
    </citation>
    <scope>NUCLEOTIDE SEQUENCE</scope>
    <source>
        <strain evidence="14">BED1</strain>
    </source>
</reference>
<evidence type="ECO:0000313" key="14">
    <source>
        <dbReference type="EMBL" id="KAF8431706.1"/>
    </source>
</evidence>
<accession>A0AAD4BIT1</accession>
<dbReference type="GO" id="GO:0005506">
    <property type="term" value="F:iron ion binding"/>
    <property type="evidence" value="ECO:0007669"/>
    <property type="project" value="InterPro"/>
</dbReference>
<comment type="subcellular location">
    <subcellularLocation>
        <location evidence="2">Membrane</location>
    </subcellularLocation>
</comment>
<keyword evidence="15" id="KW-1185">Reference proteome</keyword>
<dbReference type="SUPFAM" id="SSF48264">
    <property type="entry name" value="Cytochrome P450"/>
    <property type="match status" value="1"/>
</dbReference>
<evidence type="ECO:0000256" key="12">
    <source>
        <dbReference type="ARBA" id="ARBA00023136"/>
    </source>
</evidence>
<evidence type="ECO:0000256" key="13">
    <source>
        <dbReference type="PIRSR" id="PIRSR602403-1"/>
    </source>
</evidence>
<dbReference type="Pfam" id="PF00067">
    <property type="entry name" value="p450"/>
    <property type="match status" value="1"/>
</dbReference>
<keyword evidence="9" id="KW-0560">Oxidoreductase</keyword>
<evidence type="ECO:0000256" key="2">
    <source>
        <dbReference type="ARBA" id="ARBA00004370"/>
    </source>
</evidence>
<dbReference type="GO" id="GO:0004497">
    <property type="term" value="F:monooxygenase activity"/>
    <property type="evidence" value="ECO:0007669"/>
    <property type="project" value="UniProtKB-KW"/>
</dbReference>
<dbReference type="GO" id="GO:0016020">
    <property type="term" value="C:membrane"/>
    <property type="evidence" value="ECO:0007669"/>
    <property type="project" value="UniProtKB-SubCell"/>
</dbReference>
<evidence type="ECO:0000256" key="7">
    <source>
        <dbReference type="ARBA" id="ARBA00022723"/>
    </source>
</evidence>
<evidence type="ECO:0000313" key="15">
    <source>
        <dbReference type="Proteomes" id="UP001194468"/>
    </source>
</evidence>
<evidence type="ECO:0000256" key="11">
    <source>
        <dbReference type="ARBA" id="ARBA00023033"/>
    </source>
</evidence>
<evidence type="ECO:0000256" key="3">
    <source>
        <dbReference type="ARBA" id="ARBA00004721"/>
    </source>
</evidence>
<reference evidence="14" key="2">
    <citation type="journal article" date="2020" name="Nat. Commun.">
        <title>Large-scale genome sequencing of mycorrhizal fungi provides insights into the early evolution of symbiotic traits.</title>
        <authorList>
            <person name="Miyauchi S."/>
            <person name="Kiss E."/>
            <person name="Kuo A."/>
            <person name="Drula E."/>
            <person name="Kohler A."/>
            <person name="Sanchez-Garcia M."/>
            <person name="Morin E."/>
            <person name="Andreopoulos B."/>
            <person name="Barry K.W."/>
            <person name="Bonito G."/>
            <person name="Buee M."/>
            <person name="Carver A."/>
            <person name="Chen C."/>
            <person name="Cichocki N."/>
            <person name="Clum A."/>
            <person name="Culley D."/>
            <person name="Crous P.W."/>
            <person name="Fauchery L."/>
            <person name="Girlanda M."/>
            <person name="Hayes R.D."/>
            <person name="Keri Z."/>
            <person name="LaButti K."/>
            <person name="Lipzen A."/>
            <person name="Lombard V."/>
            <person name="Magnuson J."/>
            <person name="Maillard F."/>
            <person name="Murat C."/>
            <person name="Nolan M."/>
            <person name="Ohm R.A."/>
            <person name="Pangilinan J."/>
            <person name="Pereira M.F."/>
            <person name="Perotto S."/>
            <person name="Peter M."/>
            <person name="Pfister S."/>
            <person name="Riley R."/>
            <person name="Sitrit Y."/>
            <person name="Stielow J.B."/>
            <person name="Szollosi G."/>
            <person name="Zifcakova L."/>
            <person name="Stursova M."/>
            <person name="Spatafora J.W."/>
            <person name="Tedersoo L."/>
            <person name="Vaario L.M."/>
            <person name="Yamada A."/>
            <person name="Yan M."/>
            <person name="Wang P."/>
            <person name="Xu J."/>
            <person name="Bruns T."/>
            <person name="Baldrian P."/>
            <person name="Vilgalys R."/>
            <person name="Dunand C."/>
            <person name="Henrissat B."/>
            <person name="Grigoriev I.V."/>
            <person name="Hibbett D."/>
            <person name="Nagy L.G."/>
            <person name="Martin F.M."/>
        </authorList>
    </citation>
    <scope>NUCLEOTIDE SEQUENCE</scope>
    <source>
        <strain evidence="14">BED1</strain>
    </source>
</reference>
<comment type="similarity">
    <text evidence="4">Belongs to the cytochrome P450 family.</text>
</comment>
<evidence type="ECO:0000256" key="9">
    <source>
        <dbReference type="ARBA" id="ARBA00023002"/>
    </source>
</evidence>
<protein>
    <submittedName>
        <fullName evidence="14">Cytochrome P450</fullName>
    </submittedName>
</protein>
<evidence type="ECO:0000256" key="10">
    <source>
        <dbReference type="ARBA" id="ARBA00023004"/>
    </source>
</evidence>
<evidence type="ECO:0000256" key="4">
    <source>
        <dbReference type="ARBA" id="ARBA00010617"/>
    </source>
</evidence>
<evidence type="ECO:0000256" key="1">
    <source>
        <dbReference type="ARBA" id="ARBA00001971"/>
    </source>
</evidence>
<dbReference type="CDD" id="cd11069">
    <property type="entry name" value="CYP_FUM15-like"/>
    <property type="match status" value="1"/>
</dbReference>
<keyword evidence="11" id="KW-0503">Monooxygenase</keyword>
<keyword evidence="7 13" id="KW-0479">Metal-binding</keyword>
<dbReference type="InterPro" id="IPR050121">
    <property type="entry name" value="Cytochrome_P450_monoxygenase"/>
</dbReference>
<proteinExistence type="inferred from homology"/>
<evidence type="ECO:0000256" key="6">
    <source>
        <dbReference type="ARBA" id="ARBA00022692"/>
    </source>
</evidence>
<keyword evidence="8" id="KW-1133">Transmembrane helix</keyword>
<sequence length="628" mass="70273">MFTGCAASRRLGVRNNSTCSLRGAAGLRRRTSMGMGKSPRLRFQRMNDEHPINVIFRGNVNWTSAYIEPSATAAATGSSMFLVRKLLFSAVASATVYSLWKVLRLVCYRPYRSSLRYLRGPKRTSWILGNFGEFLNDEDGTLFETWVKEYGDTLRFIGLFNNSQLFTLDKRAVHHILTHTDVYQKAPEARTALGRIFGEGLLVVEGMQHRQQRRIMNPAFGPTQIRALTDIFFVKANRLRDLWFSEISKDPTGTIADTRIDVVPWFTRVTLDIIGLTGFNYDFDALEASGQPNELSEAFSTLFSASQSITILDVLQALFPVLHHIPTVESRKLQAAQQTMTQIGKDLLMNAKATALASATENGNIEKDSLHGRDLLSLLVKANMATDIPESQKLSDKDVIAQVPTFLVAGHETTSSAVTWALYAMTQAPEVQTKLRDELLSVETDAPSMDELMALPYLDAVLRETLRVHPPVPNTSRLAMKDEVLPVEKPYTDRFGVVRDTIPITKGDPIIIPIREMNRSTELWGPDAHQFKPERWNNVPEAVSQVPGIWSHLLTFIGGPRACIGFRFSIVESKAILFSLVRAFEFELAVPASQIGSRTAIVQRPILRSDPTQPQLPLLVRPYQRTLG</sequence>
<dbReference type="EMBL" id="WHUW01000047">
    <property type="protein sequence ID" value="KAF8431706.1"/>
    <property type="molecule type" value="Genomic_DNA"/>
</dbReference>
<dbReference type="InterPro" id="IPR002403">
    <property type="entry name" value="Cyt_P450_E_grp-IV"/>
</dbReference>
<dbReference type="PRINTS" id="PR00465">
    <property type="entry name" value="EP450IV"/>
</dbReference>